<sequence>MKTSHRKDKSIAYIDFNQNSIIKLLRGPDTQYKHILNDDNQKLNVPLIREQCQDKNSFLQIHVRPLSAKKQKQLLRKQYRQLTKRRCQSIKNKCLRFTFPITYPCPVKYKRRNSRSIPSNSSMKQSLSNNINRLKSAVSISFIDDMSIYKNSKQNYSSSLLNIPSKNNTTDKIRSSNACIEKHLCQLCGSLLSNGICTCIVQYLIQLNNTRDKDILV</sequence>
<evidence type="ECO:0000313" key="4">
    <source>
        <dbReference type="Proteomes" id="UP000663860"/>
    </source>
</evidence>
<dbReference type="EMBL" id="CAJNOE010000555">
    <property type="protein sequence ID" value="CAF1268937.1"/>
    <property type="molecule type" value="Genomic_DNA"/>
</dbReference>
<gene>
    <name evidence="1" type="ORF">IZO911_LOCUS32315</name>
    <name evidence="2" type="ORF">JYZ213_LOCUS35243</name>
    <name evidence="3" type="ORF">KXQ929_LOCUS10668</name>
</gene>
<comment type="caution">
    <text evidence="1">The sequence shown here is derived from an EMBL/GenBank/DDBJ whole genome shotgun (WGS) entry which is preliminary data.</text>
</comment>
<protein>
    <submittedName>
        <fullName evidence="1">Uncharacterized protein</fullName>
    </submittedName>
</protein>
<evidence type="ECO:0000313" key="1">
    <source>
        <dbReference type="EMBL" id="CAF1268937.1"/>
    </source>
</evidence>
<dbReference type="EMBL" id="CAJOBB010000510">
    <property type="protein sequence ID" value="CAF3695552.1"/>
    <property type="molecule type" value="Genomic_DNA"/>
</dbReference>
<evidence type="ECO:0000313" key="3">
    <source>
        <dbReference type="EMBL" id="CAF3695552.1"/>
    </source>
</evidence>
<reference evidence="1" key="1">
    <citation type="submission" date="2021-02" db="EMBL/GenBank/DDBJ databases">
        <authorList>
            <person name="Nowell W R."/>
        </authorList>
    </citation>
    <scope>NUCLEOTIDE SEQUENCE</scope>
</reference>
<organism evidence="1 4">
    <name type="scientific">Adineta steineri</name>
    <dbReference type="NCBI Taxonomy" id="433720"/>
    <lineage>
        <taxon>Eukaryota</taxon>
        <taxon>Metazoa</taxon>
        <taxon>Spiralia</taxon>
        <taxon>Gnathifera</taxon>
        <taxon>Rotifera</taxon>
        <taxon>Eurotatoria</taxon>
        <taxon>Bdelloidea</taxon>
        <taxon>Adinetida</taxon>
        <taxon>Adinetidae</taxon>
        <taxon>Adineta</taxon>
    </lineage>
</organism>
<dbReference type="Proteomes" id="UP000663860">
    <property type="component" value="Unassembled WGS sequence"/>
</dbReference>
<dbReference type="EMBL" id="CAJNOG010000770">
    <property type="protein sequence ID" value="CAF1354761.1"/>
    <property type="molecule type" value="Genomic_DNA"/>
</dbReference>
<dbReference type="Proteomes" id="UP000663845">
    <property type="component" value="Unassembled WGS sequence"/>
</dbReference>
<dbReference type="Proteomes" id="UP000663868">
    <property type="component" value="Unassembled WGS sequence"/>
</dbReference>
<proteinExistence type="predicted"/>
<dbReference type="AlphaFoldDB" id="A0A815BFV7"/>
<evidence type="ECO:0000313" key="2">
    <source>
        <dbReference type="EMBL" id="CAF1354761.1"/>
    </source>
</evidence>
<accession>A0A815BFV7</accession>
<name>A0A815BFV7_9BILA</name>